<evidence type="ECO:0000313" key="4">
    <source>
        <dbReference type="Proteomes" id="UP000332933"/>
    </source>
</evidence>
<reference evidence="3 4" key="1">
    <citation type="submission" date="2019-03" db="EMBL/GenBank/DDBJ databases">
        <authorList>
            <person name="Gaulin E."/>
            <person name="Dumas B."/>
        </authorList>
    </citation>
    <scope>NUCLEOTIDE SEQUENCE [LARGE SCALE GENOMIC DNA]</scope>
    <source>
        <strain evidence="3">CBS 568.67</strain>
    </source>
</reference>
<name>A0A485L1S8_9STRA</name>
<evidence type="ECO:0000256" key="1">
    <source>
        <dbReference type="SAM" id="Phobius"/>
    </source>
</evidence>
<dbReference type="AlphaFoldDB" id="A0A485L1S8"/>
<gene>
    <name evidence="3" type="primary">Aste57867_14557</name>
    <name evidence="2" type="ORF">As57867_014503</name>
    <name evidence="3" type="ORF">ASTE57867_14557</name>
</gene>
<organism evidence="3 4">
    <name type="scientific">Aphanomyces stellatus</name>
    <dbReference type="NCBI Taxonomy" id="120398"/>
    <lineage>
        <taxon>Eukaryota</taxon>
        <taxon>Sar</taxon>
        <taxon>Stramenopiles</taxon>
        <taxon>Oomycota</taxon>
        <taxon>Saprolegniomycetes</taxon>
        <taxon>Saprolegniales</taxon>
        <taxon>Verrucalvaceae</taxon>
        <taxon>Aphanomyces</taxon>
    </lineage>
</organism>
<dbReference type="Proteomes" id="UP000332933">
    <property type="component" value="Unassembled WGS sequence"/>
</dbReference>
<accession>A0A485L1S8</accession>
<dbReference type="EMBL" id="VJMH01005556">
    <property type="protein sequence ID" value="KAF0694569.1"/>
    <property type="molecule type" value="Genomic_DNA"/>
</dbReference>
<dbReference type="EMBL" id="CAADRA010005577">
    <property type="protein sequence ID" value="VFT91377.1"/>
    <property type="molecule type" value="Genomic_DNA"/>
</dbReference>
<feature type="transmembrane region" description="Helical" evidence="1">
    <location>
        <begin position="6"/>
        <end position="22"/>
    </location>
</feature>
<keyword evidence="1" id="KW-0472">Membrane</keyword>
<evidence type="ECO:0000313" key="2">
    <source>
        <dbReference type="EMBL" id="KAF0694569.1"/>
    </source>
</evidence>
<protein>
    <submittedName>
        <fullName evidence="3">Aste57867_14557 protein</fullName>
    </submittedName>
</protein>
<proteinExistence type="predicted"/>
<reference evidence="2" key="2">
    <citation type="submission" date="2019-06" db="EMBL/GenBank/DDBJ databases">
        <title>Genomics analysis of Aphanomyces spp. identifies a new class of oomycete effector associated with host adaptation.</title>
        <authorList>
            <person name="Gaulin E."/>
        </authorList>
    </citation>
    <scope>NUCLEOTIDE SEQUENCE</scope>
    <source>
        <strain evidence="2">CBS 578.67</strain>
    </source>
</reference>
<keyword evidence="4" id="KW-1185">Reference proteome</keyword>
<feature type="transmembrane region" description="Helical" evidence="1">
    <location>
        <begin position="52"/>
        <end position="71"/>
    </location>
</feature>
<sequence length="102" mass="11796">MLFWYASGLVVVFVVELAFLAVRTCHTSPESLTYFVKLELYRTSRELRAARVLLALALTCFRLFTLAYSLVPYTINMSRQLVFVSSLLSVVRDHVNAFTRRR</sequence>
<keyword evidence="1" id="KW-1133">Transmembrane helix</keyword>
<keyword evidence="1" id="KW-0812">Transmembrane</keyword>
<evidence type="ECO:0000313" key="3">
    <source>
        <dbReference type="EMBL" id="VFT91377.1"/>
    </source>
</evidence>